<name>A0A196SMH9_BLAHN</name>
<evidence type="ECO:0000313" key="6">
    <source>
        <dbReference type="EMBL" id="OAO17094.1"/>
    </source>
</evidence>
<dbReference type="InterPro" id="IPR035983">
    <property type="entry name" value="Hect_E3_ubiquitin_ligase"/>
</dbReference>
<dbReference type="GO" id="GO:0046872">
    <property type="term" value="F:metal ion binding"/>
    <property type="evidence" value="ECO:0007669"/>
    <property type="project" value="InterPro"/>
</dbReference>
<evidence type="ECO:0000259" key="4">
    <source>
        <dbReference type="PROSITE" id="PS50237"/>
    </source>
</evidence>
<dbReference type="GO" id="GO:0004842">
    <property type="term" value="F:ubiquitin-protein transferase activity"/>
    <property type="evidence" value="ECO:0007669"/>
    <property type="project" value="InterPro"/>
</dbReference>
<dbReference type="InterPro" id="IPR010606">
    <property type="entry name" value="Mib_Herc2"/>
</dbReference>
<reference evidence="6 7" key="1">
    <citation type="submission" date="2016-05" db="EMBL/GenBank/DDBJ databases">
        <title>Nuclear genome of Blastocystis sp. subtype 1 NandII.</title>
        <authorList>
            <person name="Gentekaki E."/>
            <person name="Curtis B."/>
            <person name="Stairs C."/>
            <person name="Eme L."/>
            <person name="Herman E."/>
            <person name="Klimes V."/>
            <person name="Arias M.C."/>
            <person name="Elias M."/>
            <person name="Hilliou F."/>
            <person name="Klute M."/>
            <person name="Malik S.-B."/>
            <person name="Pightling A."/>
            <person name="Rachubinski R."/>
            <person name="Salas D."/>
            <person name="Schlacht A."/>
            <person name="Suga H."/>
            <person name="Archibald J."/>
            <person name="Ball S.G."/>
            <person name="Clark G."/>
            <person name="Dacks J."/>
            <person name="Van Der Giezen M."/>
            <person name="Tsaousis A."/>
            <person name="Roger A."/>
        </authorList>
    </citation>
    <scope>NUCLEOTIDE SEQUENCE [LARGE SCALE GENOMIC DNA]</scope>
    <source>
        <strain evidence="7">ATCC 50177 / NandII</strain>
    </source>
</reference>
<feature type="domain" description="MIB/HERC2" evidence="5">
    <location>
        <begin position="171"/>
        <end position="249"/>
    </location>
</feature>
<evidence type="ECO:0000313" key="7">
    <source>
        <dbReference type="Proteomes" id="UP000078348"/>
    </source>
</evidence>
<organism evidence="6 7">
    <name type="scientific">Blastocystis sp. subtype 1 (strain ATCC 50177 / NandII)</name>
    <dbReference type="NCBI Taxonomy" id="478820"/>
    <lineage>
        <taxon>Eukaryota</taxon>
        <taxon>Sar</taxon>
        <taxon>Stramenopiles</taxon>
        <taxon>Bigyra</taxon>
        <taxon>Opalozoa</taxon>
        <taxon>Opalinata</taxon>
        <taxon>Blastocystidae</taxon>
        <taxon>Blastocystis</taxon>
    </lineage>
</organism>
<feature type="compositionally biased region" description="Low complexity" evidence="3">
    <location>
        <begin position="1129"/>
        <end position="1150"/>
    </location>
</feature>
<feature type="region of interest" description="Disordered" evidence="3">
    <location>
        <begin position="669"/>
        <end position="699"/>
    </location>
</feature>
<evidence type="ECO:0000256" key="2">
    <source>
        <dbReference type="PROSITE-ProRule" id="PRU00104"/>
    </source>
</evidence>
<feature type="region of interest" description="Disordered" evidence="3">
    <location>
        <begin position="1093"/>
        <end position="1112"/>
    </location>
</feature>
<dbReference type="Gene3D" id="3.30.2410.10">
    <property type="entry name" value="Hect, E3 ligase catalytic domain"/>
    <property type="match status" value="1"/>
</dbReference>
<dbReference type="SUPFAM" id="SSF56204">
    <property type="entry name" value="Hect, E3 ligase catalytic domain"/>
    <property type="match status" value="1"/>
</dbReference>
<dbReference type="PANTHER" id="PTHR46654:SF1">
    <property type="entry name" value="E3 UBIQUITIN-PROTEIN LIGASE HECTD3"/>
    <property type="match status" value="1"/>
</dbReference>
<dbReference type="PROSITE" id="PS51416">
    <property type="entry name" value="MIB_HERC2"/>
    <property type="match status" value="1"/>
</dbReference>
<dbReference type="GO" id="GO:0016874">
    <property type="term" value="F:ligase activity"/>
    <property type="evidence" value="ECO:0007669"/>
    <property type="project" value="UniProtKB-KW"/>
</dbReference>
<dbReference type="OrthoDB" id="239701at2759"/>
<dbReference type="Proteomes" id="UP000078348">
    <property type="component" value="Unassembled WGS sequence"/>
</dbReference>
<evidence type="ECO:0000256" key="3">
    <source>
        <dbReference type="SAM" id="MobiDB-lite"/>
    </source>
</evidence>
<dbReference type="InterPro" id="IPR042469">
    <property type="entry name" value="HECTD3"/>
</dbReference>
<feature type="compositionally biased region" description="Basic and acidic residues" evidence="3">
    <location>
        <begin position="1151"/>
        <end position="1161"/>
    </location>
</feature>
<gene>
    <name evidence="6" type="ORF">AV274_1190</name>
</gene>
<dbReference type="SUPFAM" id="SSF159034">
    <property type="entry name" value="Mib/herc2 domain-like"/>
    <property type="match status" value="1"/>
</dbReference>
<dbReference type="InterPro" id="IPR000569">
    <property type="entry name" value="HECT_dom"/>
</dbReference>
<dbReference type="PROSITE" id="PS50237">
    <property type="entry name" value="HECT"/>
    <property type="match status" value="1"/>
</dbReference>
<protein>
    <submittedName>
        <fullName evidence="6">HECT E3 ubiquitin ligase</fullName>
    </submittedName>
</protein>
<accession>A0A196SMH9</accession>
<dbReference type="EMBL" id="LXWW01000046">
    <property type="protein sequence ID" value="OAO17094.1"/>
    <property type="molecule type" value="Genomic_DNA"/>
</dbReference>
<dbReference type="Gene3D" id="3.90.1750.10">
    <property type="entry name" value="Hect, E3 ligase catalytic domains"/>
    <property type="match status" value="1"/>
</dbReference>
<feature type="region of interest" description="Disordered" evidence="3">
    <location>
        <begin position="1294"/>
        <end position="1320"/>
    </location>
</feature>
<dbReference type="SMART" id="SM00119">
    <property type="entry name" value="HECTc"/>
    <property type="match status" value="1"/>
</dbReference>
<dbReference type="GO" id="GO:0016567">
    <property type="term" value="P:protein ubiquitination"/>
    <property type="evidence" value="ECO:0007669"/>
    <property type="project" value="InterPro"/>
</dbReference>
<keyword evidence="1 2" id="KW-0833">Ubl conjugation pathway</keyword>
<feature type="active site" description="Glycyl thioester intermediate" evidence="2">
    <location>
        <position position="2989"/>
    </location>
</feature>
<keyword evidence="6" id="KW-0436">Ligase</keyword>
<dbReference type="Gene3D" id="2.30.30.40">
    <property type="entry name" value="SH3 Domains"/>
    <property type="match status" value="1"/>
</dbReference>
<keyword evidence="7" id="KW-1185">Reference proteome</keyword>
<sequence length="3022" mass="343773">MGNSLSSDDFKCIGGETWYKERCSENFLVTITSKLFADEPRIPDVFREKESIRFSRVQNIRLSENLRKIYLDNIQNYALKSSAGVLMAEDTLGLETVHLQELSVIVNTTSSFEEFFIRRNALVIFLHRILRSAQINKASLRPALPGGSSFCTCNRNPHLEFCPLHDILDEEKKNLFLPLQPGMRVQRGPDWQWADQDGGSGHQGTVLLVKEWKTTPNGAVRVKWDDKVNDNTYRYGGENCYDVMLVNPVSHRDYKPLQGVEYPSCTSWSAYCALYLTSGLAKSRALFHSKIARPRLQLMLSAFDSDAEADEGFKAQALEVIREVMELALQDTNEFLDGKKVTARGFEESSCAQAARLKVLFPFQIYLFSQVQGDLECKRTETLILKEYLELIYAEVRCIIEKATRYFCNHPQSLEAILQCLHCSILQQLVPFIMTCLYCGSLDDETMIEADNHISEMVKLWTNFLTITHLNVDNEDEGACTQVALFSKEYSSLPSTSTPWYLSLLFIFVAADSRYITGLTPAVDPNTNYDELLMVWARSYILSGGLAEDKSTIVDHEFLYPLYCEKDPMWKVLYTWMDSHFRESMWKNKLYRNVPLEFRVFIVLVHLSRLEALLQSYYTKLQTADATIVAVPEELGMVWKGVLNVREQLRAKKQEFQITKDLKGMQRSTSFSLNHSRRRLRSSITESESEGEEIKLDASSYQSNDKLTLPREAALPDTISVQSSDSDSISMYRSQSDVSGVNQGLAGATSITGVAGIAGSGVAGASGEDASMAMETEYSEYDPELAESFRSLRDFERNYGDKLDLLMNFNQPIDPTAHEQAYQYQSYNLDTPFTRKTIHTTAPPELGDDDMPATITETVVQSVHAFLNTPSQITSEIQQYMKKCIESAKARAQAFTDSIEILEELHFSSQASRLYLLGVQSALISTPNAATYRSCLSQFSPFINSLDEIQMADFMANIHGVDPKYIKRINESILQFCQYLMSLFKRCMSKMSWRLGTTVLWILSSDFNNTLIYDPFFLGLPAFYRNMLDQLSGMIGQDVLITAGPYWDANCTRLPVNENVVRGKDGSPFLNSQGLVNEKSVFCNSACSTPLAEAEPRRELSPPPSARPATGMSAFSSLRSTVKSSLIRSNSASPAPLSSSASSVSVPASPSHRDLRDARDARDAREKVCGDPTYGCFSTAVFAMANSLRICYGLLLIRQFYDHQLKLKQNRPQHMNTRNWSLDDVFMVFGYDSPRYFQCTRGMFDEFMGYFSSLMDRFERRCRAWRPSGLSGGPDHKRTRHGCFRSYEGTAPAEESATGATSSASSASSANSSTTNPANATCTTCTTNTTGKQQEAICPERSDLLVSSGESLLAYYLSLIVWVLNTYIGGMIEWQIYGDLIWKFMYASPRLRKLAVICMQSIVPYTDFLPSMLNDANLYRFVFSQKEVEKLPSSVASAIARHRSMSSVFNEDDDDESSDNEEEDNAIRFRNVDPEQMSQEEKEQAFVYYLLHLCVHDDFCFGAMTEERLACAQCCPFFAYIYQRLSTEIVEEEEGGTTNRKRRLMFPTPPSLQPKNMKTSCKMLIRPEGYGASNCNLVVAEEVVYLLRNMLQSDRWKTLILDIFEVILENTVEQIIIEKENMQKFAKAEVPPRRSENKERERIVWYSMGSAVLKVMGSISRRLYSGCRVRVRQEFMDHITDLDVLIQTIHQSSGTGYVIDYDINSGNVLVLLDQMQVPKTFTIYTLDVVDKVPIPSDLSDETRDFLITYVQKVIINLEYPDELFELGQTEKVEDTPFQLVELQNLVLEQNAIYVFHQLIISFPKCVKLLTREFITVMLSLALKPSPAKGIFGTEFVRYCFNHLAELLIDTYPNCPKLYQAPAPAAPPQRAMSPCVDPAVYGQEKARESTIEIYQPMDAPRLALAREVQEYVGQPLAVIYKALKLFRDDKMRAADYLLENAVETEASGEDVEPHVDLAVHLSDKAAIYDFDGPRSSPLFSGQSVRSTREKKTQIMHSVPFFAQFEPATPQNLKYAQNVIASRCEQKPTDAVYPVKPTGVICAVEGSNVVLSMLDTNSGISKRVSYPYYEIMYHRRRFGNAFSSMSALRRMTARICLNLDLRLLRELIITLLYLFQKQGIDVFSCYGVKPEDLVHFAKLIHVFSSTITSKSFIPGMNHITPTSALTFILKQTLLMMVKAEPQPLLLNAVMANCWTESPFGSLIVPLGSRKYYVSSLHPYFRSCKYYDKVIVPKAQALRVVFDDRCMLLKDHAFLTFYRDSSYTHRIACFNGPFANFSTLHIQGNALYYSFEANQEVSQCWGFGFCVEPLTGLSWNNDIQVQGPGCFDWVNWELGLVLDIGEEVAIARPEYFNQVVKTIMQYLCTYGAPYKSRAVELLLRLLSQPQYYAVTELPDIAGIRQSVYRCAARQRTKVLPEVRLMLEMCISFELYGEMVALKTPDDAAVPLPPFEPSPPAIDDSQALRDVHRLARNLCYGSLPSACYLKFVVEHTGDAWSEASYRSLADAMRRFTRQQDISLMELFYQKCTAQKLAPNKFDINSFFLTQEDLIRNSNLEAFSGSELRQRLTLIRLLNRQLGQVIQFIDLMDTAQENRLGTILCSMSEYIDPSIKESVLELSIKETQFDLKESRPVIVLDSMRTYEDPDESTQRAPILFNESVTKNAFTSQCTFAQMFREVMKIDVAILRSPLDARDRLFAVKYKGEQGLDFGGLYRDTIERCVEDLFSDRIDLFLPCPNSRAEEGINEEKYLPNPKYRHSLEVMNMYIFVGYLIGISLRTKQQLSFELPSMIWKYFIGSQPSVEDLESVDTDFMVLLKSIRSFDEEEAEDSFYDTFGLTFSITDLAGNENELIPGGADTLVTYETAEKWCELALEFKLNEFKQASEAIACGIQTLVPQRSIALFTWNQLERAVCGEPEIDIEDLKLHTIYTNWTEQHPVVKRFWKVMEGLDNKDRSQFLRFTWGRSRLPHKDNWPRPFKLVARNYGDDMLPLAHTCFFELELPQYSTDQIMRERLLIAIHYGASEFMLR</sequence>
<dbReference type="Pfam" id="PF00632">
    <property type="entry name" value="HECT"/>
    <property type="match status" value="1"/>
</dbReference>
<proteinExistence type="predicted"/>
<dbReference type="PANTHER" id="PTHR46654">
    <property type="entry name" value="E3 UBIQUITIN-PROTEIN LIGASE HECTD3"/>
    <property type="match status" value="1"/>
</dbReference>
<evidence type="ECO:0000256" key="1">
    <source>
        <dbReference type="ARBA" id="ARBA00022786"/>
    </source>
</evidence>
<dbReference type="Pfam" id="PF06701">
    <property type="entry name" value="MIB_HERC2"/>
    <property type="match status" value="1"/>
</dbReference>
<dbReference type="STRING" id="478820.A0A196SMH9"/>
<feature type="domain" description="HECT" evidence="4">
    <location>
        <begin position="2683"/>
        <end position="3022"/>
    </location>
</feature>
<dbReference type="InterPro" id="IPR037252">
    <property type="entry name" value="Mib_Herc2_sf"/>
</dbReference>
<comment type="caution">
    <text evidence="6">The sequence shown here is derived from an EMBL/GenBank/DDBJ whole genome shotgun (WGS) entry which is preliminary data.</text>
</comment>
<feature type="region of interest" description="Disordered" evidence="3">
    <location>
        <begin position="1129"/>
        <end position="1161"/>
    </location>
</feature>
<evidence type="ECO:0000259" key="5">
    <source>
        <dbReference type="PROSITE" id="PS51416"/>
    </source>
</evidence>
<dbReference type="Gene3D" id="3.30.2160.10">
    <property type="entry name" value="Hect, E3 ligase catalytic domain"/>
    <property type="match status" value="1"/>
</dbReference>